<name>A0A3G8ZQH0_9FLAO</name>
<dbReference type="Proteomes" id="UP000272316">
    <property type="component" value="Chromosome"/>
</dbReference>
<sequence>MKKDSIYYKQVQLLVRVLPLLDSEKCFALKGGTAINLFYRELPRLSVDIDLLYLPPEGREEALANIREALSRLSKLIKKTISGIHIQNTHEQSNALRLILQLDDVRIKVELSPVIRGTVFSPIRMEVCETVEREFGYAEIQVASLPDLYAGKIAAALDRQHPRDLFDVKFLLENEGFTEDLRKTFLVFLISHQRPMAELLAPHRKDIREVYEAEFAQMAEVDIPVEELEQTRELLIETIHRDMTENERHFLLSFKEQNPKWELLGLDNIEEVANLPSVQWKLLNLSRMDKAKHKEATDKLKQVLFG</sequence>
<organism evidence="1 2">
    <name type="scientific">Epilithonimonas vandammei</name>
    <dbReference type="NCBI Taxonomy" id="2487072"/>
    <lineage>
        <taxon>Bacteria</taxon>
        <taxon>Pseudomonadati</taxon>
        <taxon>Bacteroidota</taxon>
        <taxon>Flavobacteriia</taxon>
        <taxon>Flavobacteriales</taxon>
        <taxon>Weeksellaceae</taxon>
        <taxon>Chryseobacterium group</taxon>
        <taxon>Epilithonimonas</taxon>
    </lineage>
</organism>
<dbReference type="Pfam" id="PF08843">
    <property type="entry name" value="AbiEii"/>
    <property type="match status" value="1"/>
</dbReference>
<dbReference type="KEGG" id="eva:EIB75_12325"/>
<dbReference type="EMBL" id="CP034160">
    <property type="protein sequence ID" value="AZI56001.1"/>
    <property type="molecule type" value="Genomic_DNA"/>
</dbReference>
<accession>A0A3G8ZQH0</accession>
<dbReference type="InterPro" id="IPR014942">
    <property type="entry name" value="AbiEii"/>
</dbReference>
<evidence type="ECO:0000313" key="1">
    <source>
        <dbReference type="EMBL" id="AZI56001.1"/>
    </source>
</evidence>
<evidence type="ECO:0000313" key="2">
    <source>
        <dbReference type="Proteomes" id="UP000272316"/>
    </source>
</evidence>
<keyword evidence="1" id="KW-0808">Transferase</keyword>
<proteinExistence type="predicted"/>
<reference evidence="2" key="1">
    <citation type="submission" date="2018-11" db="EMBL/GenBank/DDBJ databases">
        <title>Proposal to divide the Flavobacteriaceae and reorganize its genera based on Amino Acid Identity values calculated from whole genome sequences.</title>
        <authorList>
            <person name="Nicholson A.C."/>
            <person name="Gulvik C.A."/>
            <person name="Whitney A.M."/>
            <person name="Sheth M."/>
            <person name="Batra D."/>
            <person name="Pryor J."/>
            <person name="Bernardet J.-F."/>
            <person name="Hugo C."/>
            <person name="Kampfer P."/>
            <person name="Newman J.D."/>
            <person name="McQuiston J.R."/>
        </authorList>
    </citation>
    <scope>NUCLEOTIDE SEQUENCE [LARGE SCALE GENOMIC DNA]</scope>
    <source>
        <strain evidence="2">H6466</strain>
    </source>
</reference>
<dbReference type="AlphaFoldDB" id="A0A3G8ZQH0"/>
<dbReference type="GO" id="GO:0016740">
    <property type="term" value="F:transferase activity"/>
    <property type="evidence" value="ECO:0007669"/>
    <property type="project" value="UniProtKB-KW"/>
</dbReference>
<protein>
    <submittedName>
        <fullName evidence="1">Nucleotidyl transferase AbiEii/AbiGii toxin family protein</fullName>
    </submittedName>
</protein>
<dbReference type="Gene3D" id="3.10.450.620">
    <property type="entry name" value="JHP933, nucleotidyltransferase-like core domain"/>
    <property type="match status" value="1"/>
</dbReference>
<gene>
    <name evidence="1" type="ORF">EIB75_12325</name>
</gene>